<feature type="signal peptide" evidence="3">
    <location>
        <begin position="1"/>
        <end position="21"/>
    </location>
</feature>
<dbReference type="Gene3D" id="4.10.410.20">
    <property type="match status" value="1"/>
</dbReference>
<keyword evidence="1" id="KW-1015">Disulfide bond</keyword>
<sequence>MRRLLLLLLAVAGRCAGLALSHWDLEGANGTCDGRASCAEASAGASAGAAPWRERNCQCDAACARFGDCCLDSEFFAAAEQRRAAASFACVALRRFGGVYMVTQCPPAWPDAAARRRCELQEEEPGRGAGSGGAGAPPDPLAAMPVTSAATNVTYRSAACAACHGDLGAGARLWRPRVECPGLRWPAGQPPAAAARALRWDPRRRQWGLLLPANCSRPTGEPPSTPPHYALIAMR</sequence>
<dbReference type="PANTHER" id="PTHR45902:SF4">
    <property type="entry name" value="G-PROTEIN COUPLED RECEPTORS FAMILY 2 PROFILE 2 DOMAIN-CONTAINING PROTEIN"/>
    <property type="match status" value="1"/>
</dbReference>
<evidence type="ECO:0000256" key="3">
    <source>
        <dbReference type="SAM" id="SignalP"/>
    </source>
</evidence>
<protein>
    <recommendedName>
        <fullName evidence="4">SMB domain-containing protein</fullName>
    </recommendedName>
</protein>
<accession>A0AAN9Z1U8</accession>
<dbReference type="AlphaFoldDB" id="A0AAN9Z1U8"/>
<feature type="region of interest" description="Disordered" evidence="2">
    <location>
        <begin position="118"/>
        <end position="140"/>
    </location>
</feature>
<comment type="caution">
    <text evidence="5">The sequence shown here is derived from an EMBL/GenBank/DDBJ whole genome shotgun (WGS) entry which is preliminary data.</text>
</comment>
<dbReference type="PROSITE" id="PS50958">
    <property type="entry name" value="SMB_2"/>
    <property type="match status" value="1"/>
</dbReference>
<dbReference type="PANTHER" id="PTHR45902">
    <property type="entry name" value="LATROPHILIN RECEPTOR-LIKE PROTEIN A"/>
    <property type="match status" value="1"/>
</dbReference>
<feature type="domain" description="SMB" evidence="4">
    <location>
        <begin position="28"/>
        <end position="82"/>
    </location>
</feature>
<dbReference type="Proteomes" id="UP001378592">
    <property type="component" value="Unassembled WGS sequence"/>
</dbReference>
<feature type="chain" id="PRO_5042851192" description="SMB domain-containing protein" evidence="3">
    <location>
        <begin position="22"/>
        <end position="235"/>
    </location>
</feature>
<organism evidence="5 6">
    <name type="scientific">Gryllus longicercus</name>
    <dbReference type="NCBI Taxonomy" id="2509291"/>
    <lineage>
        <taxon>Eukaryota</taxon>
        <taxon>Metazoa</taxon>
        <taxon>Ecdysozoa</taxon>
        <taxon>Arthropoda</taxon>
        <taxon>Hexapoda</taxon>
        <taxon>Insecta</taxon>
        <taxon>Pterygota</taxon>
        <taxon>Neoptera</taxon>
        <taxon>Polyneoptera</taxon>
        <taxon>Orthoptera</taxon>
        <taxon>Ensifera</taxon>
        <taxon>Gryllidea</taxon>
        <taxon>Grylloidea</taxon>
        <taxon>Gryllidae</taxon>
        <taxon>Gryllinae</taxon>
        <taxon>Gryllus</taxon>
    </lineage>
</organism>
<evidence type="ECO:0000256" key="2">
    <source>
        <dbReference type="SAM" id="MobiDB-lite"/>
    </source>
</evidence>
<dbReference type="InterPro" id="IPR053231">
    <property type="entry name" value="GPCR_LN-TM7"/>
</dbReference>
<dbReference type="InterPro" id="IPR001212">
    <property type="entry name" value="Somatomedin_B_dom"/>
</dbReference>
<proteinExistence type="predicted"/>
<keyword evidence="6" id="KW-1185">Reference proteome</keyword>
<gene>
    <name evidence="5" type="ORF">R5R35_006524</name>
</gene>
<reference evidence="5 6" key="1">
    <citation type="submission" date="2024-03" db="EMBL/GenBank/DDBJ databases">
        <title>The genome assembly and annotation of the cricket Gryllus longicercus Weissman &amp; Gray.</title>
        <authorList>
            <person name="Szrajer S."/>
            <person name="Gray D."/>
            <person name="Ylla G."/>
        </authorList>
    </citation>
    <scope>NUCLEOTIDE SEQUENCE [LARGE SCALE GENOMIC DNA]</scope>
    <source>
        <strain evidence="5">DAG 2021-001</strain>
        <tissue evidence="5">Whole body minus gut</tissue>
    </source>
</reference>
<evidence type="ECO:0000256" key="1">
    <source>
        <dbReference type="ARBA" id="ARBA00023157"/>
    </source>
</evidence>
<evidence type="ECO:0000313" key="5">
    <source>
        <dbReference type="EMBL" id="KAK7793131.1"/>
    </source>
</evidence>
<dbReference type="EMBL" id="JAZDUA010000401">
    <property type="protein sequence ID" value="KAK7793131.1"/>
    <property type="molecule type" value="Genomic_DNA"/>
</dbReference>
<evidence type="ECO:0000313" key="6">
    <source>
        <dbReference type="Proteomes" id="UP001378592"/>
    </source>
</evidence>
<name>A0AAN9Z1U8_9ORTH</name>
<keyword evidence="3" id="KW-0732">Signal</keyword>
<evidence type="ECO:0000259" key="4">
    <source>
        <dbReference type="PROSITE" id="PS50958"/>
    </source>
</evidence>